<evidence type="ECO:0000256" key="1">
    <source>
        <dbReference type="SAM" id="MobiDB-lite"/>
    </source>
</evidence>
<feature type="compositionally biased region" description="Polar residues" evidence="1">
    <location>
        <begin position="43"/>
        <end position="52"/>
    </location>
</feature>
<gene>
    <name evidence="2" type="ORF">JDN41_07490</name>
</gene>
<dbReference type="Proteomes" id="UP000623250">
    <property type="component" value="Unassembled WGS sequence"/>
</dbReference>
<protein>
    <submittedName>
        <fullName evidence="2">Uncharacterized protein</fullName>
    </submittedName>
</protein>
<dbReference type="RefSeq" id="WP_155955222.1">
    <property type="nucleotide sequence ID" value="NZ_JAEMUK010000014.1"/>
</dbReference>
<name>A0A8I1GF37_9HYPH</name>
<dbReference type="EMBL" id="JAEMUK010000014">
    <property type="protein sequence ID" value="MBJ7543398.1"/>
    <property type="molecule type" value="Genomic_DNA"/>
</dbReference>
<proteinExistence type="predicted"/>
<sequence>MTKEKDPAGAELAAKHSRDEDKKKRLAAALRRNIARRKDSKQTDSGGNPDTH</sequence>
<keyword evidence="3" id="KW-1185">Reference proteome</keyword>
<accession>A0A8I1GF37</accession>
<comment type="caution">
    <text evidence="2">The sequence shown here is derived from an EMBL/GenBank/DDBJ whole genome shotgun (WGS) entry which is preliminary data.</text>
</comment>
<dbReference type="AlphaFoldDB" id="A0A8I1GF37"/>
<organism evidence="2 3">
    <name type="scientific">Rhodomicrobium udaipurense</name>
    <dbReference type="NCBI Taxonomy" id="1202716"/>
    <lineage>
        <taxon>Bacteria</taxon>
        <taxon>Pseudomonadati</taxon>
        <taxon>Pseudomonadota</taxon>
        <taxon>Alphaproteobacteria</taxon>
        <taxon>Hyphomicrobiales</taxon>
        <taxon>Hyphomicrobiaceae</taxon>
        <taxon>Rhodomicrobium</taxon>
    </lineage>
</organism>
<evidence type="ECO:0000313" key="2">
    <source>
        <dbReference type="EMBL" id="MBJ7543398.1"/>
    </source>
</evidence>
<feature type="compositionally biased region" description="Basic and acidic residues" evidence="1">
    <location>
        <begin position="1"/>
        <end position="23"/>
    </location>
</feature>
<evidence type="ECO:0000313" key="3">
    <source>
        <dbReference type="Proteomes" id="UP000623250"/>
    </source>
</evidence>
<reference evidence="2 3" key="1">
    <citation type="submission" date="2020-12" db="EMBL/GenBank/DDBJ databases">
        <title>Revised draft genomes of Rhodomicrobium vannielii ATCC 17100 and Rhodomicrobium udaipurense JA643.</title>
        <authorList>
            <person name="Conners E.M."/>
            <person name="Davenport E.J."/>
            <person name="Bose A."/>
        </authorList>
    </citation>
    <scope>NUCLEOTIDE SEQUENCE [LARGE SCALE GENOMIC DNA]</scope>
    <source>
        <strain evidence="2 3">JA643</strain>
    </source>
</reference>
<feature type="region of interest" description="Disordered" evidence="1">
    <location>
        <begin position="1"/>
        <end position="52"/>
    </location>
</feature>